<dbReference type="EnsemblPlants" id="AET3Gv20953100.24">
    <property type="protein sequence ID" value="AET3Gv20953100.24"/>
    <property type="gene ID" value="AET3Gv20953100"/>
</dbReference>
<evidence type="ECO:0000313" key="2">
    <source>
        <dbReference type="EnsemblPlants" id="AET3Gv20953100.24"/>
    </source>
</evidence>
<feature type="compositionally biased region" description="Polar residues" evidence="1">
    <location>
        <begin position="16"/>
        <end position="27"/>
    </location>
</feature>
<organism evidence="2 3">
    <name type="scientific">Aegilops tauschii subsp. strangulata</name>
    <name type="common">Goatgrass</name>
    <dbReference type="NCBI Taxonomy" id="200361"/>
    <lineage>
        <taxon>Eukaryota</taxon>
        <taxon>Viridiplantae</taxon>
        <taxon>Streptophyta</taxon>
        <taxon>Embryophyta</taxon>
        <taxon>Tracheophyta</taxon>
        <taxon>Spermatophyta</taxon>
        <taxon>Magnoliopsida</taxon>
        <taxon>Liliopsida</taxon>
        <taxon>Poales</taxon>
        <taxon>Poaceae</taxon>
        <taxon>BOP clade</taxon>
        <taxon>Pooideae</taxon>
        <taxon>Triticodae</taxon>
        <taxon>Triticeae</taxon>
        <taxon>Triticinae</taxon>
        <taxon>Aegilops</taxon>
    </lineage>
</organism>
<keyword evidence="3" id="KW-1185">Reference proteome</keyword>
<evidence type="ECO:0000256" key="1">
    <source>
        <dbReference type="SAM" id="MobiDB-lite"/>
    </source>
</evidence>
<reference evidence="2" key="4">
    <citation type="submission" date="2019-03" db="UniProtKB">
        <authorList>
            <consortium name="EnsemblPlants"/>
        </authorList>
    </citation>
    <scope>IDENTIFICATION</scope>
</reference>
<reference evidence="2" key="5">
    <citation type="journal article" date="2021" name="G3 (Bethesda)">
        <title>Aegilops tauschii genome assembly Aet v5.0 features greater sequence contiguity and improved annotation.</title>
        <authorList>
            <person name="Wang L."/>
            <person name="Zhu T."/>
            <person name="Rodriguez J.C."/>
            <person name="Deal K.R."/>
            <person name="Dubcovsky J."/>
            <person name="McGuire P.E."/>
            <person name="Lux T."/>
            <person name="Spannagl M."/>
            <person name="Mayer K.F.X."/>
            <person name="Baldrich P."/>
            <person name="Meyers B.C."/>
            <person name="Huo N."/>
            <person name="Gu Y.Q."/>
            <person name="Zhou H."/>
            <person name="Devos K.M."/>
            <person name="Bennetzen J.L."/>
            <person name="Unver T."/>
            <person name="Budak H."/>
            <person name="Gulick P.J."/>
            <person name="Galiba G."/>
            <person name="Kalapos B."/>
            <person name="Nelson D.R."/>
            <person name="Li P."/>
            <person name="You F.M."/>
            <person name="Luo M.C."/>
            <person name="Dvorak J."/>
        </authorList>
    </citation>
    <scope>NUCLEOTIDE SEQUENCE [LARGE SCALE GENOMIC DNA]</scope>
    <source>
        <strain evidence="2">cv. AL8/78</strain>
    </source>
</reference>
<feature type="region of interest" description="Disordered" evidence="1">
    <location>
        <begin position="7"/>
        <end position="29"/>
    </location>
</feature>
<name>A0A453GC02_AEGTS</name>
<feature type="compositionally biased region" description="Low complexity" evidence="1">
    <location>
        <begin position="90"/>
        <end position="101"/>
    </location>
</feature>
<reference evidence="2" key="3">
    <citation type="journal article" date="2017" name="Nature">
        <title>Genome sequence of the progenitor of the wheat D genome Aegilops tauschii.</title>
        <authorList>
            <person name="Luo M.C."/>
            <person name="Gu Y.Q."/>
            <person name="Puiu D."/>
            <person name="Wang H."/>
            <person name="Twardziok S.O."/>
            <person name="Deal K.R."/>
            <person name="Huo N."/>
            <person name="Zhu T."/>
            <person name="Wang L."/>
            <person name="Wang Y."/>
            <person name="McGuire P.E."/>
            <person name="Liu S."/>
            <person name="Long H."/>
            <person name="Ramasamy R.K."/>
            <person name="Rodriguez J.C."/>
            <person name="Van S.L."/>
            <person name="Yuan L."/>
            <person name="Wang Z."/>
            <person name="Xia Z."/>
            <person name="Xiao L."/>
            <person name="Anderson O.D."/>
            <person name="Ouyang S."/>
            <person name="Liang Y."/>
            <person name="Zimin A.V."/>
            <person name="Pertea G."/>
            <person name="Qi P."/>
            <person name="Bennetzen J.L."/>
            <person name="Dai X."/>
            <person name="Dawson M.W."/>
            <person name="Muller H.G."/>
            <person name="Kugler K."/>
            <person name="Rivarola-Duarte L."/>
            <person name="Spannagl M."/>
            <person name="Mayer K.F.X."/>
            <person name="Lu F.H."/>
            <person name="Bevan M.W."/>
            <person name="Leroy P."/>
            <person name="Li P."/>
            <person name="You F.M."/>
            <person name="Sun Q."/>
            <person name="Liu Z."/>
            <person name="Lyons E."/>
            <person name="Wicker T."/>
            <person name="Salzberg S.L."/>
            <person name="Devos K.M."/>
            <person name="Dvorak J."/>
        </authorList>
    </citation>
    <scope>NUCLEOTIDE SEQUENCE [LARGE SCALE GENOMIC DNA]</scope>
    <source>
        <strain evidence="2">cv. AL8/78</strain>
    </source>
</reference>
<dbReference type="Gramene" id="AET3Gv20953100.24">
    <property type="protein sequence ID" value="AET3Gv20953100.24"/>
    <property type="gene ID" value="AET3Gv20953100"/>
</dbReference>
<dbReference type="Proteomes" id="UP000015105">
    <property type="component" value="Chromosome 3D"/>
</dbReference>
<proteinExistence type="predicted"/>
<feature type="region of interest" description="Disordered" evidence="1">
    <location>
        <begin position="45"/>
        <end position="102"/>
    </location>
</feature>
<sequence length="123" mass="13631">PLWRAILLPTEKQSKQQRVGSTPNLDSLSKEGKWLRARRWVDGVVPRQPRSGKADGKQQCRLSPELQIHGSSNEVSSRKGSHLNRSSCDTGTTTTSNTTTTDSYLLPKLIRLGMEGGKRTMLS</sequence>
<accession>A0A453GC02</accession>
<protein>
    <submittedName>
        <fullName evidence="2">Uncharacterized protein</fullName>
    </submittedName>
</protein>
<dbReference type="AlphaFoldDB" id="A0A453GC02"/>
<reference evidence="3" key="2">
    <citation type="journal article" date="2017" name="Nat. Plants">
        <title>The Aegilops tauschii genome reveals multiple impacts of transposons.</title>
        <authorList>
            <person name="Zhao G."/>
            <person name="Zou C."/>
            <person name="Li K."/>
            <person name="Wang K."/>
            <person name="Li T."/>
            <person name="Gao L."/>
            <person name="Zhang X."/>
            <person name="Wang H."/>
            <person name="Yang Z."/>
            <person name="Liu X."/>
            <person name="Jiang W."/>
            <person name="Mao L."/>
            <person name="Kong X."/>
            <person name="Jiao Y."/>
            <person name="Jia J."/>
        </authorList>
    </citation>
    <scope>NUCLEOTIDE SEQUENCE [LARGE SCALE GENOMIC DNA]</scope>
    <source>
        <strain evidence="3">cv. AL8/78</strain>
    </source>
</reference>
<evidence type="ECO:0000313" key="3">
    <source>
        <dbReference type="Proteomes" id="UP000015105"/>
    </source>
</evidence>
<reference evidence="3" key="1">
    <citation type="journal article" date="2014" name="Science">
        <title>Ancient hybridizations among the ancestral genomes of bread wheat.</title>
        <authorList>
            <consortium name="International Wheat Genome Sequencing Consortium,"/>
            <person name="Marcussen T."/>
            <person name="Sandve S.R."/>
            <person name="Heier L."/>
            <person name="Spannagl M."/>
            <person name="Pfeifer M."/>
            <person name="Jakobsen K.S."/>
            <person name="Wulff B.B."/>
            <person name="Steuernagel B."/>
            <person name="Mayer K.F."/>
            <person name="Olsen O.A."/>
        </authorList>
    </citation>
    <scope>NUCLEOTIDE SEQUENCE [LARGE SCALE GENOMIC DNA]</scope>
    <source>
        <strain evidence="3">cv. AL8/78</strain>
    </source>
</reference>